<dbReference type="AlphaFoldDB" id="I7M3F5"/>
<feature type="compositionally biased region" description="Basic and acidic residues" evidence="1">
    <location>
        <begin position="107"/>
        <end position="132"/>
    </location>
</feature>
<proteinExistence type="predicted"/>
<name>I7M3F5_TETTS</name>
<dbReference type="GeneID" id="7826925"/>
<evidence type="ECO:0000256" key="2">
    <source>
        <dbReference type="SAM" id="Phobius"/>
    </source>
</evidence>
<keyword evidence="2" id="KW-0472">Membrane</keyword>
<dbReference type="InParanoid" id="I7M3F5"/>
<keyword evidence="4" id="KW-1185">Reference proteome</keyword>
<accession>I7M3F5</accession>
<feature type="region of interest" description="Disordered" evidence="1">
    <location>
        <begin position="83"/>
        <end position="132"/>
    </location>
</feature>
<evidence type="ECO:0000313" key="3">
    <source>
        <dbReference type="EMBL" id="EAS03045.2"/>
    </source>
</evidence>
<dbReference type="EMBL" id="GG662504">
    <property type="protein sequence ID" value="EAS03045.2"/>
    <property type="molecule type" value="Genomic_DNA"/>
</dbReference>
<evidence type="ECO:0000313" key="4">
    <source>
        <dbReference type="Proteomes" id="UP000009168"/>
    </source>
</evidence>
<dbReference type="RefSeq" id="XP_001023290.2">
    <property type="nucleotide sequence ID" value="XM_001023290.2"/>
</dbReference>
<evidence type="ECO:0000256" key="1">
    <source>
        <dbReference type="SAM" id="MobiDB-lite"/>
    </source>
</evidence>
<feature type="transmembrane region" description="Helical" evidence="2">
    <location>
        <begin position="24"/>
        <end position="43"/>
    </location>
</feature>
<organism evidence="3 4">
    <name type="scientific">Tetrahymena thermophila (strain SB210)</name>
    <dbReference type="NCBI Taxonomy" id="312017"/>
    <lineage>
        <taxon>Eukaryota</taxon>
        <taxon>Sar</taxon>
        <taxon>Alveolata</taxon>
        <taxon>Ciliophora</taxon>
        <taxon>Intramacronucleata</taxon>
        <taxon>Oligohymenophorea</taxon>
        <taxon>Hymenostomatida</taxon>
        <taxon>Tetrahymenina</taxon>
        <taxon>Tetrahymenidae</taxon>
        <taxon>Tetrahymena</taxon>
    </lineage>
</organism>
<dbReference type="Proteomes" id="UP000009168">
    <property type="component" value="Unassembled WGS sequence"/>
</dbReference>
<keyword evidence="2" id="KW-1133">Transmembrane helix</keyword>
<gene>
    <name evidence="3" type="ORF">TTHERM_00444280</name>
</gene>
<protein>
    <submittedName>
        <fullName evidence="3">Transmembrane protein, putative</fullName>
    </submittedName>
</protein>
<sequence>MFLNPKLQIEQLNTIEQKKIIKSVYFLLVFILKFKLFLLQIFIQVSKIRQRINIYIFITNYINNQIQINQVNQLQMVKQQGESDVENQSQIENKPITKKEPKKPKIKKEPKQNAEKAEDKKEKSNAGRPKKNEVSLEQLDFSYSTTSYNISAFSVEFRQRVMCYGNKKDNDTDPQAKYQFNEQFSKFGKKNNKSYFTKETLDDLKNRIDSKLNEQDFTKHKLYNFCENIKLQTDEYYESPEQKYLEHQVFDQLLEKIASQDDYKFNKDDFQNIDQCKVILPFFWQILAQIMICEKNNEIYPQFLELLD</sequence>
<reference evidence="4" key="1">
    <citation type="journal article" date="2006" name="PLoS Biol.">
        <title>Macronuclear genome sequence of the ciliate Tetrahymena thermophila, a model eukaryote.</title>
        <authorList>
            <person name="Eisen J.A."/>
            <person name="Coyne R.S."/>
            <person name="Wu M."/>
            <person name="Wu D."/>
            <person name="Thiagarajan M."/>
            <person name="Wortman J.R."/>
            <person name="Badger J.H."/>
            <person name="Ren Q."/>
            <person name="Amedeo P."/>
            <person name="Jones K.M."/>
            <person name="Tallon L.J."/>
            <person name="Delcher A.L."/>
            <person name="Salzberg S.L."/>
            <person name="Silva J.C."/>
            <person name="Haas B.J."/>
            <person name="Majoros W.H."/>
            <person name="Farzad M."/>
            <person name="Carlton J.M."/>
            <person name="Smith R.K. Jr."/>
            <person name="Garg J."/>
            <person name="Pearlman R.E."/>
            <person name="Karrer K.M."/>
            <person name="Sun L."/>
            <person name="Manning G."/>
            <person name="Elde N.C."/>
            <person name="Turkewitz A.P."/>
            <person name="Asai D.J."/>
            <person name="Wilkes D.E."/>
            <person name="Wang Y."/>
            <person name="Cai H."/>
            <person name="Collins K."/>
            <person name="Stewart B.A."/>
            <person name="Lee S.R."/>
            <person name="Wilamowska K."/>
            <person name="Weinberg Z."/>
            <person name="Ruzzo W.L."/>
            <person name="Wloga D."/>
            <person name="Gaertig J."/>
            <person name="Frankel J."/>
            <person name="Tsao C.-C."/>
            <person name="Gorovsky M.A."/>
            <person name="Keeling P.J."/>
            <person name="Waller R.F."/>
            <person name="Patron N.J."/>
            <person name="Cherry J.M."/>
            <person name="Stover N.A."/>
            <person name="Krieger C.J."/>
            <person name="del Toro C."/>
            <person name="Ryder H.F."/>
            <person name="Williamson S.C."/>
            <person name="Barbeau R.A."/>
            <person name="Hamilton E.P."/>
            <person name="Orias E."/>
        </authorList>
    </citation>
    <scope>NUCLEOTIDE SEQUENCE [LARGE SCALE GENOMIC DNA]</scope>
    <source>
        <strain evidence="4">SB210</strain>
    </source>
</reference>
<dbReference type="KEGG" id="tet:TTHERM_00444280"/>
<keyword evidence="2 3" id="KW-0812">Transmembrane</keyword>